<evidence type="ECO:0000313" key="6">
    <source>
        <dbReference type="EMBL" id="ABN69495.1"/>
    </source>
</evidence>
<dbReference type="STRING" id="399550.Smar_0383"/>
<dbReference type="eggNOG" id="arCOG04265">
    <property type="taxonomic scope" value="Archaea"/>
</dbReference>
<dbReference type="Proteomes" id="UP000000254">
    <property type="component" value="Chromosome"/>
</dbReference>
<dbReference type="GO" id="GO:0008270">
    <property type="term" value="F:zinc ion binding"/>
    <property type="evidence" value="ECO:0007669"/>
    <property type="project" value="UniProtKB-KW"/>
</dbReference>
<dbReference type="EMBL" id="CP000575">
    <property type="protein sequence ID" value="ABN69495.1"/>
    <property type="molecule type" value="Genomic_DNA"/>
</dbReference>
<reference evidence="7" key="1">
    <citation type="journal article" date="2009" name="BMC Genomics">
        <title>The complete genome sequence of Staphylothermus marinus reveals differences in sulfur metabolism among heterotrophic Crenarchaeota.</title>
        <authorList>
            <person name="Anderson I.J."/>
            <person name="Dharmarajan L."/>
            <person name="Rodriguez J."/>
            <person name="Hooper S."/>
            <person name="Porat I."/>
            <person name="Ulrich L.E."/>
            <person name="Elkins J.G."/>
            <person name="Mavromatis K."/>
            <person name="Sun H."/>
            <person name="Land M."/>
            <person name="Lapidus A."/>
            <person name="Lucas S."/>
            <person name="Barry K."/>
            <person name="Huber H."/>
            <person name="Zhulin I.B."/>
            <person name="Whitman W.B."/>
            <person name="Mukhopadhyay B."/>
            <person name="Woese C."/>
            <person name="Bristow J."/>
            <person name="Kyrpides N."/>
        </authorList>
    </citation>
    <scope>NUCLEOTIDE SEQUENCE [LARGE SCALE GENOMIC DNA]</scope>
    <source>
        <strain evidence="7">ATCC 43588 / DSM 3639 / JCM 9404 / F1</strain>
    </source>
</reference>
<dbReference type="InterPro" id="IPR042451">
    <property type="entry name" value="ZPR1_A/B_dom"/>
</dbReference>
<keyword evidence="7" id="KW-1185">Reference proteome</keyword>
<dbReference type="InterPro" id="IPR056180">
    <property type="entry name" value="ZPR1_jr_dom"/>
</dbReference>
<evidence type="ECO:0000256" key="3">
    <source>
        <dbReference type="ARBA" id="ARBA00022771"/>
    </source>
</evidence>
<evidence type="ECO:0000313" key="7">
    <source>
        <dbReference type="Proteomes" id="UP000000254"/>
    </source>
</evidence>
<dbReference type="KEGG" id="smr:Smar_0383"/>
<gene>
    <name evidence="6" type="ordered locus">Smar_0383</name>
</gene>
<dbReference type="InterPro" id="IPR042452">
    <property type="entry name" value="ZPR1_Znf1/2"/>
</dbReference>
<dbReference type="InterPro" id="IPR040141">
    <property type="entry name" value="ZPR1"/>
</dbReference>
<dbReference type="InterPro" id="IPR004457">
    <property type="entry name" value="Znf_ZPR1"/>
</dbReference>
<dbReference type="HOGENOM" id="CLU_107446_0_0_2"/>
<dbReference type="NCBIfam" id="TIGR00310">
    <property type="entry name" value="ZPR1_znf"/>
    <property type="match status" value="1"/>
</dbReference>
<accession>A3DLI5</accession>
<keyword evidence="4" id="KW-0862">Zinc</keyword>
<evidence type="ECO:0000256" key="1">
    <source>
        <dbReference type="ARBA" id="ARBA00008354"/>
    </source>
</evidence>
<protein>
    <submittedName>
        <fullName evidence="6">ZPR1-related zinc finger protein</fullName>
    </submittedName>
</protein>
<name>A3DLI5_STAMF</name>
<evidence type="ECO:0000256" key="2">
    <source>
        <dbReference type="ARBA" id="ARBA00022723"/>
    </source>
</evidence>
<feature type="domain" description="Zinc finger ZPR1-type" evidence="5">
    <location>
        <begin position="12"/>
        <end position="165"/>
    </location>
</feature>
<dbReference type="InterPro" id="IPR004470">
    <property type="entry name" value="ZPR1-like_arc"/>
</dbReference>
<dbReference type="SMART" id="SM00709">
    <property type="entry name" value="Zpr1"/>
    <property type="match status" value="1"/>
</dbReference>
<evidence type="ECO:0000259" key="5">
    <source>
        <dbReference type="SMART" id="SM00709"/>
    </source>
</evidence>
<dbReference type="AlphaFoldDB" id="A3DLI5"/>
<dbReference type="Pfam" id="PF03367">
    <property type="entry name" value="Zn_ribbon_ZPR1"/>
    <property type="match status" value="1"/>
</dbReference>
<dbReference type="NCBIfam" id="TIGR00340">
    <property type="entry name" value="zpr1_rel"/>
    <property type="match status" value="1"/>
</dbReference>
<dbReference type="Pfam" id="PF22794">
    <property type="entry name" value="jr-ZPR1"/>
    <property type="match status" value="1"/>
</dbReference>
<dbReference type="PANTHER" id="PTHR10876">
    <property type="entry name" value="ZINC FINGER PROTEIN ZPR1"/>
    <property type="match status" value="1"/>
</dbReference>
<keyword evidence="2" id="KW-0479">Metal-binding</keyword>
<proteinExistence type="inferred from homology"/>
<organism evidence="6 7">
    <name type="scientific">Staphylothermus marinus (strain ATCC 43588 / DSM 3639 / JCM 9404 / F1)</name>
    <dbReference type="NCBI Taxonomy" id="399550"/>
    <lineage>
        <taxon>Archaea</taxon>
        <taxon>Thermoproteota</taxon>
        <taxon>Thermoprotei</taxon>
        <taxon>Desulfurococcales</taxon>
        <taxon>Desulfurococcaceae</taxon>
        <taxon>Staphylothermus</taxon>
    </lineage>
</organism>
<reference evidence="6 7" key="2">
    <citation type="journal article" date="2009" name="Stand. Genomic Sci.">
        <title>Complete genome sequence of Staphylothermus marinus Stetter and Fiala 1986 type strain F1.</title>
        <authorList>
            <person name="Anderson I.J."/>
            <person name="Sun H."/>
            <person name="Lapidus A."/>
            <person name="Copeland A."/>
            <person name="Glavina Del Rio T."/>
            <person name="Tice H."/>
            <person name="Dalin E."/>
            <person name="Lucas S."/>
            <person name="Barry K."/>
            <person name="Land M."/>
            <person name="Richardson P."/>
            <person name="Huber H."/>
            <person name="Kyrpides N.C."/>
        </authorList>
    </citation>
    <scope>NUCLEOTIDE SEQUENCE [LARGE SCALE GENOMIC DNA]</scope>
    <source>
        <strain evidence="7">ATCC 43588 / DSM 3639 / JCM 9404 / F1</strain>
    </source>
</reference>
<dbReference type="RefSeq" id="WP_011838686.1">
    <property type="nucleotide sequence ID" value="NC_009033.1"/>
</dbReference>
<sequence>MDVVKKILEYTIKCPVCGSEMKIEDHLYDMPLVGKVIISSGRCPRCGYKWSDARLAESRGARKIIYRVEKPGDENALVIRASTASIIIPELGVEIKPGPAALGYITTIEGLIMDIIEKTEFICSEPDAPLDECKKKLEQLRKARDGLIKYTIIIIDPEGVSTIVSDKTREEPLSEEEINALEKELLGMDSQK</sequence>
<comment type="similarity">
    <text evidence="1">Belongs to the ZPR1 family.</text>
</comment>
<dbReference type="Gene3D" id="2.60.120.1040">
    <property type="entry name" value="ZPR1, A/B domain"/>
    <property type="match status" value="1"/>
</dbReference>
<keyword evidence="3" id="KW-0863">Zinc-finger</keyword>
<dbReference type="GeneID" id="4907697"/>
<evidence type="ECO:0000256" key="4">
    <source>
        <dbReference type="ARBA" id="ARBA00022833"/>
    </source>
</evidence>
<dbReference type="OrthoDB" id="14924at2157"/>
<dbReference type="Gene3D" id="2.20.25.420">
    <property type="entry name" value="ZPR1, zinc finger domain"/>
    <property type="match status" value="1"/>
</dbReference>
<dbReference type="PANTHER" id="PTHR10876:SF0">
    <property type="entry name" value="ZINC FINGER PROTEIN ZPR1"/>
    <property type="match status" value="1"/>
</dbReference>